<evidence type="ECO:0000313" key="2">
    <source>
        <dbReference type="EMBL" id="QRP70123.1"/>
    </source>
</evidence>
<dbReference type="SUPFAM" id="SSF50475">
    <property type="entry name" value="FMN-binding split barrel"/>
    <property type="match status" value="1"/>
</dbReference>
<organism evidence="1 3">
    <name type="scientific">Corynebacterium glucuronolyticum</name>
    <dbReference type="NCBI Taxonomy" id="39791"/>
    <lineage>
        <taxon>Bacteria</taxon>
        <taxon>Bacillati</taxon>
        <taxon>Actinomycetota</taxon>
        <taxon>Actinomycetes</taxon>
        <taxon>Mycobacteriales</taxon>
        <taxon>Corynebacteriaceae</taxon>
        <taxon>Corynebacterium</taxon>
    </lineage>
</organism>
<reference evidence="1 3" key="1">
    <citation type="submission" date="2020-12" db="EMBL/GenBank/DDBJ databases">
        <title>FDA dAtabase for Regulatory Grade micrObial Sequences (FDA-ARGOS): Supporting development and validation of Infectious Disease Dx tests.</title>
        <authorList>
            <person name="Sproer C."/>
            <person name="Gronow S."/>
            <person name="Severitt S."/>
            <person name="Schroder I."/>
            <person name="Tallon L."/>
            <person name="Sadzewicz L."/>
            <person name="Zhao X."/>
            <person name="Boylan J."/>
            <person name="Ott S."/>
            <person name="Bowen H."/>
            <person name="Vavikolanu K."/>
            <person name="Mehta A."/>
            <person name="Aluvathingal J."/>
            <person name="Nadendla S."/>
            <person name="Lowell S."/>
            <person name="Myers T."/>
            <person name="Yan Y."/>
            <person name="Sichtig H."/>
        </authorList>
    </citation>
    <scope>NUCLEOTIDE SEQUENCE [LARGE SCALE GENOMIC DNA]</scope>
    <source>
        <strain evidence="1 3">FDAARGOS_1053</strain>
        <strain evidence="2">FDAARGOS_1191</strain>
    </source>
</reference>
<gene>
    <name evidence="1" type="ORF">I6I10_05375</name>
    <name evidence="2" type="ORF">I6J21_10110</name>
</gene>
<dbReference type="GeneID" id="92760836"/>
<dbReference type="InterPro" id="IPR024747">
    <property type="entry name" value="Pyridox_Oxase-rel"/>
</dbReference>
<dbReference type="Proteomes" id="UP000617681">
    <property type="component" value="Chromosome"/>
</dbReference>
<name>A0A7T4EH75_9CORY</name>
<accession>A0A7T4EH75</accession>
<evidence type="ECO:0000313" key="1">
    <source>
        <dbReference type="EMBL" id="QQB47323.1"/>
    </source>
</evidence>
<dbReference type="Gene3D" id="2.30.110.10">
    <property type="entry name" value="Electron Transport, Fmn-binding Protein, Chain A"/>
    <property type="match status" value="1"/>
</dbReference>
<proteinExistence type="predicted"/>
<protein>
    <submittedName>
        <fullName evidence="1">Pyridoxamine 5'-phosphate oxidase family protein</fullName>
    </submittedName>
</protein>
<dbReference type="EMBL" id="CP069534">
    <property type="protein sequence ID" value="QRP70123.1"/>
    <property type="molecule type" value="Genomic_DNA"/>
</dbReference>
<dbReference type="AlphaFoldDB" id="A0A7T4EH75"/>
<dbReference type="InterPro" id="IPR012349">
    <property type="entry name" value="Split_barrel_FMN-bd"/>
</dbReference>
<dbReference type="RefSeq" id="WP_005394265.1">
    <property type="nucleotide sequence ID" value="NZ_CP066007.1"/>
</dbReference>
<sequence length="138" mass="15372">MSDTPIVALTEDQALEKLQGNSFGRIGVRHNDDVEVLPLNYVIEDRKIYFRTAEGTKLSLIAANPRVAFQTDEVGVDSAWSVLVKGSATRVTSTEEENHAEGLGLEPWVPTLKYNWVRIDIESIEGRAFNLGPEPARY</sequence>
<evidence type="ECO:0000313" key="3">
    <source>
        <dbReference type="Proteomes" id="UP000596145"/>
    </source>
</evidence>
<dbReference type="EMBL" id="CP066007">
    <property type="protein sequence ID" value="QQB47323.1"/>
    <property type="molecule type" value="Genomic_DNA"/>
</dbReference>
<dbReference type="OrthoDB" id="7062584at2"/>
<dbReference type="Proteomes" id="UP000596145">
    <property type="component" value="Chromosome"/>
</dbReference>
<dbReference type="Pfam" id="PF12900">
    <property type="entry name" value="Pyridox_ox_2"/>
    <property type="match status" value="1"/>
</dbReference>